<protein>
    <submittedName>
        <fullName evidence="2">Uncharacterized protein</fullName>
    </submittedName>
</protein>
<accession>A0A182T8G1</accession>
<feature type="compositionally biased region" description="Low complexity" evidence="1">
    <location>
        <begin position="10"/>
        <end position="24"/>
    </location>
</feature>
<feature type="compositionally biased region" description="Low complexity" evidence="1">
    <location>
        <begin position="82"/>
        <end position="98"/>
    </location>
</feature>
<keyword evidence="3" id="KW-1185">Reference proteome</keyword>
<reference evidence="2" key="2">
    <citation type="submission" date="2020-05" db="UniProtKB">
        <authorList>
            <consortium name="EnsemblMetazoa"/>
        </authorList>
    </citation>
    <scope>IDENTIFICATION</scope>
    <source>
        <strain evidence="2">maculatus3</strain>
    </source>
</reference>
<evidence type="ECO:0000313" key="3">
    <source>
        <dbReference type="Proteomes" id="UP000075901"/>
    </source>
</evidence>
<dbReference type="VEuPathDB" id="VectorBase:AMAM021733"/>
<proteinExistence type="predicted"/>
<dbReference type="AlphaFoldDB" id="A0A182T8G1"/>
<organism evidence="2 3">
    <name type="scientific">Anopheles maculatus</name>
    <dbReference type="NCBI Taxonomy" id="74869"/>
    <lineage>
        <taxon>Eukaryota</taxon>
        <taxon>Metazoa</taxon>
        <taxon>Ecdysozoa</taxon>
        <taxon>Arthropoda</taxon>
        <taxon>Hexapoda</taxon>
        <taxon>Insecta</taxon>
        <taxon>Pterygota</taxon>
        <taxon>Neoptera</taxon>
        <taxon>Endopterygota</taxon>
        <taxon>Diptera</taxon>
        <taxon>Nematocera</taxon>
        <taxon>Culicoidea</taxon>
        <taxon>Culicidae</taxon>
        <taxon>Anophelinae</taxon>
        <taxon>Anopheles</taxon>
        <taxon>Anopheles maculatus group</taxon>
    </lineage>
</organism>
<dbReference type="EnsemblMetazoa" id="AMAM021733-RA">
    <property type="protein sequence ID" value="AMAM021733-PA"/>
    <property type="gene ID" value="AMAM021733"/>
</dbReference>
<sequence>KSRRTKTKTKSQSTSRPAKNAAKASRTKSKSKLGSRGAQGRANKRKKRTKPSSDVGEDEPSRSTSQLADEDTSTRAHYVIASRPSVSPTVDVTTVDGTDVSRERKLKSVIIKRCHYNKASTNRSNGEEETASGSAGASRTEPSTSTSIQDDAERNAGEQPAGHTNMLKCILSSASSSSSDSESEQPLATVWRNTSAVTPLAQTDQNAPFQSHNQQQDWPRAETFIQQGQLPLPNTDQQQLEADESTTTGASESLFEPALSWAEETVPDRPLLPEDRALSSAAASPFSSISFPPSTTSVSPSPSMSSQSLALAAVPSPLQLIESLGGTMDSSDSPLPSSVLGGIDAIDGTIDEIMASEVINATAPIVDAPPMGINGGETEAGPGTTAVPCEVLPTASDGAASVQLQL</sequence>
<feature type="region of interest" description="Disordered" evidence="1">
    <location>
        <begin position="283"/>
        <end position="305"/>
    </location>
</feature>
<feature type="compositionally biased region" description="Polar residues" evidence="1">
    <location>
        <begin position="131"/>
        <end position="149"/>
    </location>
</feature>
<reference evidence="3" key="1">
    <citation type="submission" date="2013-09" db="EMBL/GenBank/DDBJ databases">
        <title>The Genome Sequence of Anopheles maculatus species B.</title>
        <authorList>
            <consortium name="The Broad Institute Genomics Platform"/>
            <person name="Neafsey D.E."/>
            <person name="Besansky N."/>
            <person name="Howell P."/>
            <person name="Walton C."/>
            <person name="Young S.K."/>
            <person name="Zeng Q."/>
            <person name="Gargeya S."/>
            <person name="Fitzgerald M."/>
            <person name="Haas B."/>
            <person name="Abouelleil A."/>
            <person name="Allen A.W."/>
            <person name="Alvarado L."/>
            <person name="Arachchi H.M."/>
            <person name="Berlin A.M."/>
            <person name="Chapman S.B."/>
            <person name="Gainer-Dewar J."/>
            <person name="Goldberg J."/>
            <person name="Griggs A."/>
            <person name="Gujja S."/>
            <person name="Hansen M."/>
            <person name="Howarth C."/>
            <person name="Imamovic A."/>
            <person name="Ireland A."/>
            <person name="Larimer J."/>
            <person name="McCowan C."/>
            <person name="Murphy C."/>
            <person name="Pearson M."/>
            <person name="Poon T.W."/>
            <person name="Priest M."/>
            <person name="Roberts A."/>
            <person name="Saif S."/>
            <person name="Shea T."/>
            <person name="Sisk P."/>
            <person name="Sykes S."/>
            <person name="Wortman J."/>
            <person name="Nusbaum C."/>
            <person name="Birren B."/>
        </authorList>
    </citation>
    <scope>NUCLEOTIDE SEQUENCE [LARGE SCALE GENOMIC DNA]</scope>
    <source>
        <strain evidence="3">maculatus3</strain>
    </source>
</reference>
<feature type="compositionally biased region" description="Basic residues" evidence="1">
    <location>
        <begin position="104"/>
        <end position="116"/>
    </location>
</feature>
<feature type="region of interest" description="Disordered" evidence="1">
    <location>
        <begin position="1"/>
        <end position="229"/>
    </location>
</feature>
<evidence type="ECO:0000256" key="1">
    <source>
        <dbReference type="SAM" id="MobiDB-lite"/>
    </source>
</evidence>
<dbReference type="Proteomes" id="UP000075901">
    <property type="component" value="Unassembled WGS sequence"/>
</dbReference>
<evidence type="ECO:0000313" key="2">
    <source>
        <dbReference type="EnsemblMetazoa" id="AMAM021733-PA"/>
    </source>
</evidence>
<name>A0A182T8G1_9DIPT</name>
<feature type="compositionally biased region" description="Polar residues" evidence="1">
    <location>
        <begin position="191"/>
        <end position="217"/>
    </location>
</feature>